<evidence type="ECO:0000256" key="4">
    <source>
        <dbReference type="ARBA" id="ARBA00022763"/>
    </source>
</evidence>
<feature type="compositionally biased region" description="Basic and acidic residues" evidence="8">
    <location>
        <begin position="228"/>
        <end position="239"/>
    </location>
</feature>
<sequence>MRADVRVVAHLDLDAFYCQVERAAHGIDANVPLVVAQYDPFERGGVRTRDQGARRILRDGLERHSLIAVSYEARARGVKRNMRAIDARRLCGDGAVVVQVPTRRSKADLTAYRRAGAAVARILSRGGVMERASIDEAYLDLTANARRTLAETEWREVLATARKAHVAGAAPIGGKGFVSKASLRAGSADGPQAAVEACAASTSGVTEEKTEKETEKETEAEPVDEEEERMRNYRPRPPDEASLAWWDREESAWGETEKLLAAGAYICHNLRKACVDELGYTLSAGIATNKMLAKLTSGMNKPASQTVLCPDHTEALLAELPIDRIRGLGAKFGRELVEGLDVKTIGELARTPIRKLEEICGEERAQWVRKVSLGQDDDPVKEREMPKSIGTGKTFRGALAIRSLESAKKWLAELAAELNDRCEDDRDEWNREPKLLTLGLSSPDELNTNSGHCSRRCPMRLGADEITQDALALISKWSSGRSDWSITGMSVSASNFVTLERESGDVAEMLKNAKSTTGSRLATPAASPIKADQIDASVLAELPEEIQREIRASMRGETSHRGNRAAAGSALLGKRKGGVGAGQKNSITSYFGKKT</sequence>
<dbReference type="GO" id="GO:0006281">
    <property type="term" value="P:DNA repair"/>
    <property type="evidence" value="ECO:0007669"/>
    <property type="project" value="UniProtKB-KW"/>
</dbReference>
<gene>
    <name evidence="10" type="ORF">BE221DRAFT_198815</name>
</gene>
<dbReference type="Gene3D" id="1.10.150.20">
    <property type="entry name" value="5' to 3' exonuclease, C-terminal subdomain"/>
    <property type="match status" value="1"/>
</dbReference>
<comment type="subcellular location">
    <subcellularLocation>
        <location evidence="1">Nucleus</location>
    </subcellularLocation>
</comment>
<organism evidence="10">
    <name type="scientific">Ostreococcus tauri</name>
    <name type="common">Marine green alga</name>
    <dbReference type="NCBI Taxonomy" id="70448"/>
    <lineage>
        <taxon>Eukaryota</taxon>
        <taxon>Viridiplantae</taxon>
        <taxon>Chlorophyta</taxon>
        <taxon>Mamiellophyceae</taxon>
        <taxon>Mamiellales</taxon>
        <taxon>Bathycoccaceae</taxon>
        <taxon>Ostreococcus</taxon>
    </lineage>
</organism>
<dbReference type="GO" id="GO:0005634">
    <property type="term" value="C:nucleus"/>
    <property type="evidence" value="ECO:0007669"/>
    <property type="project" value="UniProtKB-SubCell"/>
</dbReference>
<dbReference type="SUPFAM" id="SSF56672">
    <property type="entry name" value="DNA/RNA polymerases"/>
    <property type="match status" value="1"/>
</dbReference>
<dbReference type="EMBL" id="KZ155783">
    <property type="protein sequence ID" value="OUS46573.1"/>
    <property type="molecule type" value="Genomic_DNA"/>
</dbReference>
<dbReference type="Proteomes" id="UP000195557">
    <property type="component" value="Unassembled WGS sequence"/>
</dbReference>
<dbReference type="SUPFAM" id="SSF100879">
    <property type="entry name" value="Lesion bypass DNA polymerase (Y-family), little finger domain"/>
    <property type="match status" value="1"/>
</dbReference>
<feature type="region of interest" description="Disordered" evidence="8">
    <location>
        <begin position="575"/>
        <end position="595"/>
    </location>
</feature>
<dbReference type="GO" id="GO:0042276">
    <property type="term" value="P:error-prone translesion synthesis"/>
    <property type="evidence" value="ECO:0007669"/>
    <property type="project" value="TreeGrafter"/>
</dbReference>
<proteinExistence type="predicted"/>
<dbReference type="InterPro" id="IPR036775">
    <property type="entry name" value="DNA_pol_Y-fam_lit_finger_sf"/>
</dbReference>
<dbReference type="Pfam" id="PF00817">
    <property type="entry name" value="IMS"/>
    <property type="match status" value="1"/>
</dbReference>
<dbReference type="InterPro" id="IPR043502">
    <property type="entry name" value="DNA/RNA_pol_sf"/>
</dbReference>
<evidence type="ECO:0000256" key="6">
    <source>
        <dbReference type="ARBA" id="ARBA00023242"/>
    </source>
</evidence>
<evidence type="ECO:0000259" key="9">
    <source>
        <dbReference type="PROSITE" id="PS50173"/>
    </source>
</evidence>
<evidence type="ECO:0000256" key="3">
    <source>
        <dbReference type="ARBA" id="ARBA00022723"/>
    </source>
</evidence>
<keyword evidence="5" id="KW-0234">DNA repair</keyword>
<evidence type="ECO:0000256" key="5">
    <source>
        <dbReference type="ARBA" id="ARBA00023204"/>
    </source>
</evidence>
<feature type="region of interest" description="Disordered" evidence="8">
    <location>
        <begin position="194"/>
        <end position="239"/>
    </location>
</feature>
<dbReference type="Gene3D" id="3.40.1170.60">
    <property type="match status" value="1"/>
</dbReference>
<dbReference type="InterPro" id="IPR052230">
    <property type="entry name" value="DNA_polymerase_eta"/>
</dbReference>
<dbReference type="PIRSF" id="PIRSF036603">
    <property type="entry name" value="DPol_eta"/>
    <property type="match status" value="1"/>
</dbReference>
<dbReference type="AlphaFoldDB" id="A0A1Y5IET4"/>
<evidence type="ECO:0000256" key="7">
    <source>
        <dbReference type="ARBA" id="ARBA00044975"/>
    </source>
</evidence>
<dbReference type="PROSITE" id="PS50173">
    <property type="entry name" value="UMUC"/>
    <property type="match status" value="1"/>
</dbReference>
<dbReference type="eggNOG" id="KOG2095">
    <property type="taxonomic scope" value="Eukaryota"/>
</dbReference>
<feature type="domain" description="UmuC" evidence="9">
    <location>
        <begin position="8"/>
        <end position="329"/>
    </location>
</feature>
<reference evidence="10" key="1">
    <citation type="submission" date="2017-04" db="EMBL/GenBank/DDBJ databases">
        <title>Population genomics of picophytoplankton unveils novel chromosome hypervariability.</title>
        <authorList>
            <consortium name="DOE Joint Genome Institute"/>
            <person name="Blanc-Mathieu R."/>
            <person name="Krasovec M."/>
            <person name="Hebrard M."/>
            <person name="Yau S."/>
            <person name="Desgranges E."/>
            <person name="Martin J."/>
            <person name="Schackwitz W."/>
            <person name="Kuo A."/>
            <person name="Salin G."/>
            <person name="Donnadieu C."/>
            <person name="Desdevises Y."/>
            <person name="Sanchez-Ferandin S."/>
            <person name="Moreau H."/>
            <person name="Rivals E."/>
            <person name="Grigoriev I.V."/>
            <person name="Grimsley N."/>
            <person name="Eyre-Walker A."/>
            <person name="Piganeau G."/>
        </authorList>
    </citation>
    <scope>NUCLEOTIDE SEQUENCE [LARGE SCALE GENOMIC DNA]</scope>
    <source>
        <strain evidence="10">RCC 1115</strain>
    </source>
</reference>
<dbReference type="InterPro" id="IPR043128">
    <property type="entry name" value="Rev_trsase/Diguanyl_cyclase"/>
</dbReference>
<dbReference type="GO" id="GO:0035861">
    <property type="term" value="C:site of double-strand break"/>
    <property type="evidence" value="ECO:0007669"/>
    <property type="project" value="TreeGrafter"/>
</dbReference>
<dbReference type="GO" id="GO:0046872">
    <property type="term" value="F:metal ion binding"/>
    <property type="evidence" value="ECO:0007669"/>
    <property type="project" value="UniProtKB-KW"/>
</dbReference>
<evidence type="ECO:0000256" key="8">
    <source>
        <dbReference type="SAM" id="MobiDB-lite"/>
    </source>
</evidence>
<name>A0A1Y5IET4_OSTTA</name>
<evidence type="ECO:0000256" key="1">
    <source>
        <dbReference type="ARBA" id="ARBA00004123"/>
    </source>
</evidence>
<evidence type="ECO:0000313" key="10">
    <source>
        <dbReference type="EMBL" id="OUS46573.1"/>
    </source>
</evidence>
<dbReference type="GO" id="GO:0003684">
    <property type="term" value="F:damaged DNA binding"/>
    <property type="evidence" value="ECO:0007669"/>
    <property type="project" value="InterPro"/>
</dbReference>
<evidence type="ECO:0000256" key="2">
    <source>
        <dbReference type="ARBA" id="ARBA00022679"/>
    </source>
</evidence>
<dbReference type="Gene3D" id="3.30.1490.100">
    <property type="entry name" value="DNA polymerase, Y-family, little finger domain"/>
    <property type="match status" value="1"/>
</dbReference>
<dbReference type="Pfam" id="PF11799">
    <property type="entry name" value="IMS_C"/>
    <property type="match status" value="1"/>
</dbReference>
<dbReference type="Pfam" id="PF14377">
    <property type="entry name" value="UBM"/>
    <property type="match status" value="1"/>
</dbReference>
<dbReference type="InterPro" id="IPR001126">
    <property type="entry name" value="UmuC"/>
</dbReference>
<accession>A0A1Y5IET4</accession>
<dbReference type="GO" id="GO:0003887">
    <property type="term" value="F:DNA-directed DNA polymerase activity"/>
    <property type="evidence" value="ECO:0007669"/>
    <property type="project" value="TreeGrafter"/>
</dbReference>
<dbReference type="PANTHER" id="PTHR45873:SF1">
    <property type="entry name" value="DNA POLYMERASE ETA"/>
    <property type="match status" value="1"/>
</dbReference>
<feature type="compositionally biased region" description="Basic and acidic residues" evidence="8">
    <location>
        <begin position="206"/>
        <end position="219"/>
    </location>
</feature>
<keyword evidence="4" id="KW-0227">DNA damage</keyword>
<dbReference type="GO" id="GO:0009314">
    <property type="term" value="P:response to radiation"/>
    <property type="evidence" value="ECO:0007669"/>
    <property type="project" value="TreeGrafter"/>
</dbReference>
<dbReference type="GO" id="GO:0005657">
    <property type="term" value="C:replication fork"/>
    <property type="evidence" value="ECO:0007669"/>
    <property type="project" value="TreeGrafter"/>
</dbReference>
<dbReference type="InterPro" id="IPR017961">
    <property type="entry name" value="DNA_pol_Y-fam_little_finger"/>
</dbReference>
<dbReference type="Gene3D" id="6.10.250.1630">
    <property type="match status" value="1"/>
</dbReference>
<keyword evidence="2 10" id="KW-0808">Transferase</keyword>
<keyword evidence="3" id="KW-0479">Metal-binding</keyword>
<dbReference type="Gene3D" id="3.30.70.270">
    <property type="match status" value="1"/>
</dbReference>
<dbReference type="InterPro" id="IPR025527">
    <property type="entry name" value="HUWE1/Rev1_UBM"/>
</dbReference>
<dbReference type="PANTHER" id="PTHR45873">
    <property type="entry name" value="DNA POLYMERASE ETA"/>
    <property type="match status" value="1"/>
</dbReference>
<keyword evidence="6" id="KW-0539">Nucleus</keyword>
<dbReference type="Pfam" id="PF21704">
    <property type="entry name" value="POLH-Rev1_HhH"/>
    <property type="match status" value="1"/>
</dbReference>
<protein>
    <recommendedName>
        <fullName evidence="7">DNA polymerase eta</fullName>
    </recommendedName>
</protein>